<dbReference type="GO" id="GO:0052636">
    <property type="term" value="F:arabinosyltransferase activity"/>
    <property type="evidence" value="ECO:0007669"/>
    <property type="project" value="TreeGrafter"/>
</dbReference>
<evidence type="ECO:0000313" key="5">
    <source>
        <dbReference type="EMBL" id="KAK3268507.1"/>
    </source>
</evidence>
<organism evidence="5 6">
    <name type="scientific">Cymbomonas tetramitiformis</name>
    <dbReference type="NCBI Taxonomy" id="36881"/>
    <lineage>
        <taxon>Eukaryota</taxon>
        <taxon>Viridiplantae</taxon>
        <taxon>Chlorophyta</taxon>
        <taxon>Pyramimonadophyceae</taxon>
        <taxon>Pyramimonadales</taxon>
        <taxon>Pyramimonadaceae</taxon>
        <taxon>Cymbomonas</taxon>
    </lineage>
</organism>
<feature type="chain" id="PRO_5042249119" description="Nucleotide-diphospho-sugar transferase domain-containing protein" evidence="3">
    <location>
        <begin position="17"/>
        <end position="329"/>
    </location>
</feature>
<accession>A0AAE0FYT7</accession>
<keyword evidence="2" id="KW-0472">Membrane</keyword>
<dbReference type="PANTHER" id="PTHR46936">
    <property type="entry name" value="ARABINOSYLTRANSFERASE XEG113"/>
    <property type="match status" value="1"/>
</dbReference>
<keyword evidence="2" id="KW-1133">Transmembrane helix</keyword>
<keyword evidence="6" id="KW-1185">Reference proteome</keyword>
<dbReference type="GO" id="GO:0052325">
    <property type="term" value="P:cell wall pectin biosynthetic process"/>
    <property type="evidence" value="ECO:0007669"/>
    <property type="project" value="TreeGrafter"/>
</dbReference>
<evidence type="ECO:0000259" key="4">
    <source>
        <dbReference type="Pfam" id="PF03407"/>
    </source>
</evidence>
<keyword evidence="3" id="KW-0732">Signal</keyword>
<dbReference type="Pfam" id="PF03407">
    <property type="entry name" value="Nucleotid_trans"/>
    <property type="match status" value="1"/>
</dbReference>
<evidence type="ECO:0000256" key="1">
    <source>
        <dbReference type="SAM" id="MobiDB-lite"/>
    </source>
</evidence>
<feature type="signal peptide" evidence="3">
    <location>
        <begin position="1"/>
        <end position="16"/>
    </location>
</feature>
<keyword evidence="2" id="KW-0812">Transmembrane</keyword>
<feature type="region of interest" description="Disordered" evidence="1">
    <location>
        <begin position="306"/>
        <end position="329"/>
    </location>
</feature>
<gene>
    <name evidence="5" type="ORF">CYMTET_22996</name>
</gene>
<feature type="transmembrane region" description="Helical" evidence="2">
    <location>
        <begin position="6"/>
        <end position="26"/>
    </location>
</feature>
<dbReference type="AlphaFoldDB" id="A0AAE0FYT7"/>
<dbReference type="GO" id="GO:0005794">
    <property type="term" value="C:Golgi apparatus"/>
    <property type="evidence" value="ECO:0007669"/>
    <property type="project" value="TreeGrafter"/>
</dbReference>
<protein>
    <recommendedName>
        <fullName evidence="4">Nucleotide-diphospho-sugar transferase domain-containing protein</fullName>
    </recommendedName>
</protein>
<reference evidence="5 6" key="1">
    <citation type="journal article" date="2015" name="Genome Biol. Evol.">
        <title>Comparative Genomics of a Bacterivorous Green Alga Reveals Evolutionary Causalities and Consequences of Phago-Mixotrophic Mode of Nutrition.</title>
        <authorList>
            <person name="Burns J.A."/>
            <person name="Paasch A."/>
            <person name="Narechania A."/>
            <person name="Kim E."/>
        </authorList>
    </citation>
    <scope>NUCLEOTIDE SEQUENCE [LARGE SCALE GENOMIC DNA]</scope>
    <source>
        <strain evidence="5 6">PLY_AMNH</strain>
    </source>
</reference>
<feature type="domain" description="Nucleotide-diphospho-sugar transferase" evidence="4">
    <location>
        <begin position="122"/>
        <end position="301"/>
    </location>
</feature>
<evidence type="ECO:0000256" key="3">
    <source>
        <dbReference type="SAM" id="SignalP"/>
    </source>
</evidence>
<dbReference type="EMBL" id="LGRX02011791">
    <property type="protein sequence ID" value="KAK3268507.1"/>
    <property type="molecule type" value="Genomic_DNA"/>
</dbReference>
<dbReference type="Proteomes" id="UP001190700">
    <property type="component" value="Unassembled WGS sequence"/>
</dbReference>
<proteinExistence type="predicted"/>
<dbReference type="PANTHER" id="PTHR46936:SF1">
    <property type="entry name" value="ARABINOSYLTRANSFERASE XEG113"/>
    <property type="match status" value="1"/>
</dbReference>
<evidence type="ECO:0000313" key="6">
    <source>
        <dbReference type="Proteomes" id="UP001190700"/>
    </source>
</evidence>
<sequence>MTVKLAYLLLLPLGMAIGSLLTGLVFENRRSNCTEIHTAQHSIVAHKQGHHFRKPHHFHTPKVTEPDEPARIPKGFMVNDESRKLFKTIRRGSPLLVTFGSVAMSDFVFNWVEHVKRLDTPLANYVVASLDRPLLDLCHTKGIPAIAMSTDGGMMNYTEYFRANEKKFLEMGNIKTDIIRGLLVEGYHIIICDADVVLFRNPWPFFLPEEAKKQGKDFYYRVAAMVKADVLSTTDCLDEEEDTEQRRWLMNKEFNTGILFFRGTNFSIDIVDKWKERIAVEKEMKLYINDQAVFNRAFHNVGPYTPLQVPEQADPPPPRITPLATPAFR</sequence>
<dbReference type="InterPro" id="IPR005069">
    <property type="entry name" value="Nucl-diP-sugar_transferase"/>
</dbReference>
<comment type="caution">
    <text evidence="5">The sequence shown here is derived from an EMBL/GenBank/DDBJ whole genome shotgun (WGS) entry which is preliminary data.</text>
</comment>
<evidence type="ECO:0000256" key="2">
    <source>
        <dbReference type="SAM" id="Phobius"/>
    </source>
</evidence>
<dbReference type="InterPro" id="IPR053250">
    <property type="entry name" value="Glycosyltransferase_77"/>
</dbReference>
<name>A0AAE0FYT7_9CHLO</name>